<evidence type="ECO:0000313" key="1">
    <source>
        <dbReference type="EMBL" id="SVB45276.1"/>
    </source>
</evidence>
<dbReference type="AlphaFoldDB" id="A0A382E3E0"/>
<organism evidence="1">
    <name type="scientific">marine metagenome</name>
    <dbReference type="NCBI Taxonomy" id="408172"/>
    <lineage>
        <taxon>unclassified sequences</taxon>
        <taxon>metagenomes</taxon>
        <taxon>ecological metagenomes</taxon>
    </lineage>
</organism>
<feature type="non-terminal residue" evidence="1">
    <location>
        <position position="300"/>
    </location>
</feature>
<sequence length="300" mass="34140">MKSILTVLFALSLASFPTLNADTPAKVGTKKTAEPKFVYFEGSFTKFHPGKREEALNIIYSRFWTVDQVVGRKPVAFDFATGNWDHVVFFRLHGGLADKELNKTKMQAKWYRQFEKQEGGPDKAKELMDYHESLVMKSGDGLFKVPAADVDFSDQYYNNGGKPTYYRVNFSKYKSGKKEQAIDFIMDNFRPVRLAIGGSVIPMFSVAGGWDHIVFFPMPGGFGDFESDSQSDAWEEEFAKRQGGRDKAAEATKFYTALVKERITEIAKARWRNSASTKPSFDKKFSKPKSIIDELSAWRW</sequence>
<proteinExistence type="predicted"/>
<reference evidence="1" key="1">
    <citation type="submission" date="2018-05" db="EMBL/GenBank/DDBJ databases">
        <authorList>
            <person name="Lanie J.A."/>
            <person name="Ng W.-L."/>
            <person name="Kazmierczak K.M."/>
            <person name="Andrzejewski T.M."/>
            <person name="Davidsen T.M."/>
            <person name="Wayne K.J."/>
            <person name="Tettelin H."/>
            <person name="Glass J.I."/>
            <person name="Rusch D."/>
            <person name="Podicherti R."/>
            <person name="Tsui H.-C.T."/>
            <person name="Winkler M.E."/>
        </authorList>
    </citation>
    <scope>NUCLEOTIDE SEQUENCE</scope>
</reference>
<dbReference type="EMBL" id="UINC01042522">
    <property type="protein sequence ID" value="SVB45276.1"/>
    <property type="molecule type" value="Genomic_DNA"/>
</dbReference>
<name>A0A382E3E0_9ZZZZ</name>
<protein>
    <recommendedName>
        <fullName evidence="2">NIPSNAP domain-containing protein</fullName>
    </recommendedName>
</protein>
<gene>
    <name evidence="1" type="ORF">METZ01_LOCUS198130</name>
</gene>
<evidence type="ECO:0008006" key="2">
    <source>
        <dbReference type="Google" id="ProtNLM"/>
    </source>
</evidence>
<accession>A0A382E3E0</accession>